<keyword evidence="2" id="KW-0902">Two-component regulatory system</keyword>
<organism evidence="6 7">
    <name type="scientific">Rhodopirellula halodulae</name>
    <dbReference type="NCBI Taxonomy" id="2894198"/>
    <lineage>
        <taxon>Bacteria</taxon>
        <taxon>Pseudomonadati</taxon>
        <taxon>Planctomycetota</taxon>
        <taxon>Planctomycetia</taxon>
        <taxon>Pirellulales</taxon>
        <taxon>Pirellulaceae</taxon>
        <taxon>Rhodopirellula</taxon>
    </lineage>
</organism>
<dbReference type="SMART" id="SM00448">
    <property type="entry name" value="REC"/>
    <property type="match status" value="1"/>
</dbReference>
<evidence type="ECO:0000256" key="2">
    <source>
        <dbReference type="ARBA" id="ARBA00023012"/>
    </source>
</evidence>
<name>A0ABS8NH69_9BACT</name>
<evidence type="ECO:0000256" key="1">
    <source>
        <dbReference type="ARBA" id="ARBA00022553"/>
    </source>
</evidence>
<dbReference type="InterPro" id="IPR011006">
    <property type="entry name" value="CheY-like_superfamily"/>
</dbReference>
<evidence type="ECO:0000313" key="7">
    <source>
        <dbReference type="Proteomes" id="UP001430306"/>
    </source>
</evidence>
<keyword evidence="3" id="KW-0963">Cytoplasm</keyword>
<dbReference type="InterPro" id="IPR036107">
    <property type="entry name" value="CsrA_sf"/>
</dbReference>
<evidence type="ECO:0000256" key="4">
    <source>
        <dbReference type="PROSITE-ProRule" id="PRU00169"/>
    </source>
</evidence>
<dbReference type="HAMAP" id="MF_00167">
    <property type="entry name" value="CsrA"/>
    <property type="match status" value="1"/>
</dbReference>
<gene>
    <name evidence="3" type="primary">csrA</name>
    <name evidence="6" type="ORF">LOC71_11420</name>
</gene>
<feature type="domain" description="Response regulatory" evidence="5">
    <location>
        <begin position="130"/>
        <end position="246"/>
    </location>
</feature>
<dbReference type="InterPro" id="IPR003751">
    <property type="entry name" value="CsrA"/>
</dbReference>
<evidence type="ECO:0000313" key="6">
    <source>
        <dbReference type="EMBL" id="MCC9642887.1"/>
    </source>
</evidence>
<comment type="subunit">
    <text evidence="3">Homodimer; the beta-strands of each monomer intercalate to form a hydrophobic core, while the alpha-helices form wings that extend away from the core.</text>
</comment>
<dbReference type="PROSITE" id="PS50110">
    <property type="entry name" value="RESPONSE_REGULATORY"/>
    <property type="match status" value="1"/>
</dbReference>
<sequence length="250" mass="27911">MLVLSRKVKQEFSFVNLGIKIEILRVSGKKVQVGVSAPDSVRVLRSELVEEETLEKLEVASRVTRHAFRNQLNTASLTLSVLQHQVQSGQLKKAEKTLESALSQLSELDAFTGAAPAFGNETSPEKRRRTALVVEDNAQERELLAEYLRVNGFDVSVAEDGEDAMDYLAQHHAPDVVLLDMNMPRMNGTNTAKAIRCDPRFQELKLFVISGCDPEETPPESESPYDQWFSKPIRPQQFLSDIESHLGSAC</sequence>
<dbReference type="CDD" id="cd00156">
    <property type="entry name" value="REC"/>
    <property type="match status" value="1"/>
</dbReference>
<dbReference type="InterPro" id="IPR001789">
    <property type="entry name" value="Sig_transdc_resp-reg_receiver"/>
</dbReference>
<comment type="caution">
    <text evidence="6">The sequence shown here is derived from an EMBL/GenBank/DDBJ whole genome shotgun (WGS) entry which is preliminary data.</text>
</comment>
<dbReference type="SUPFAM" id="SSF52172">
    <property type="entry name" value="CheY-like"/>
    <property type="match status" value="1"/>
</dbReference>
<dbReference type="InterPro" id="IPR050595">
    <property type="entry name" value="Bact_response_regulator"/>
</dbReference>
<dbReference type="Gene3D" id="2.60.40.4380">
    <property type="entry name" value="Translational regulator CsrA"/>
    <property type="match status" value="1"/>
</dbReference>
<dbReference type="PANTHER" id="PTHR44591">
    <property type="entry name" value="STRESS RESPONSE REGULATOR PROTEIN 1"/>
    <property type="match status" value="1"/>
</dbReference>
<dbReference type="SUPFAM" id="SSF117130">
    <property type="entry name" value="CsrA-like"/>
    <property type="match status" value="1"/>
</dbReference>
<keyword evidence="1 4" id="KW-0597">Phosphoprotein</keyword>
<dbReference type="EMBL" id="JAJKFW010000022">
    <property type="protein sequence ID" value="MCC9642887.1"/>
    <property type="molecule type" value="Genomic_DNA"/>
</dbReference>
<dbReference type="RefSeq" id="WP_230273837.1">
    <property type="nucleotide sequence ID" value="NZ_JAJKFW010000022.1"/>
</dbReference>
<dbReference type="PANTHER" id="PTHR44591:SF14">
    <property type="entry name" value="PROTEIN PILG"/>
    <property type="match status" value="1"/>
</dbReference>
<comment type="similarity">
    <text evidence="3">Belongs to the CsrA/RsmA family.</text>
</comment>
<reference evidence="6" key="1">
    <citation type="submission" date="2021-11" db="EMBL/GenBank/DDBJ databases">
        <title>Genome sequence.</title>
        <authorList>
            <person name="Sun Q."/>
        </authorList>
    </citation>
    <scope>NUCLEOTIDE SEQUENCE</scope>
    <source>
        <strain evidence="6">JC740</strain>
    </source>
</reference>
<dbReference type="Gene3D" id="3.40.50.2300">
    <property type="match status" value="1"/>
</dbReference>
<proteinExistence type="inferred from homology"/>
<dbReference type="Proteomes" id="UP001430306">
    <property type="component" value="Unassembled WGS sequence"/>
</dbReference>
<keyword evidence="3" id="KW-0694">RNA-binding</keyword>
<feature type="modified residue" description="4-aspartylphosphate" evidence="4">
    <location>
        <position position="180"/>
    </location>
</feature>
<protein>
    <recommendedName>
        <fullName evidence="3">Translational regulator CsrA</fullName>
    </recommendedName>
</protein>
<keyword evidence="7" id="KW-1185">Reference proteome</keyword>
<keyword evidence="3" id="KW-0678">Repressor</keyword>
<evidence type="ECO:0000259" key="5">
    <source>
        <dbReference type="PROSITE" id="PS50110"/>
    </source>
</evidence>
<dbReference type="Pfam" id="PF00072">
    <property type="entry name" value="Response_reg"/>
    <property type="match status" value="1"/>
</dbReference>
<accession>A0ABS8NH69</accession>
<dbReference type="Pfam" id="PF02599">
    <property type="entry name" value="CsrA"/>
    <property type="match status" value="1"/>
</dbReference>
<keyword evidence="3" id="KW-0810">Translation regulation</keyword>
<comment type="subcellular location">
    <subcellularLocation>
        <location evidence="3">Cytoplasm</location>
    </subcellularLocation>
</comment>
<keyword evidence="3" id="KW-1005">Bacterial flagellum biogenesis</keyword>
<comment type="function">
    <text evidence="3">A translational regulator that binds mRNA to regulate translation initiation and/or mRNA stability. Usually binds in the 5'-UTR at or near the Shine-Dalgarno sequence preventing ribosome-binding, thus repressing translation. Its main target seems to be the major flagellin gene, while its function is anatagonized by FliW.</text>
</comment>
<evidence type="ECO:0000256" key="3">
    <source>
        <dbReference type="HAMAP-Rule" id="MF_00167"/>
    </source>
</evidence>